<name>A0A812ZLF6_9DINO</name>
<gene>
    <name evidence="10" type="primary">PDPK1</name>
    <name evidence="10" type="ORF">SNEC2469_LOCUS24804</name>
</gene>
<keyword evidence="3" id="KW-0808">Transferase</keyword>
<keyword evidence="2" id="KW-0723">Serine/threonine-protein kinase</keyword>
<dbReference type="Gene3D" id="1.10.510.10">
    <property type="entry name" value="Transferase(Phosphotransferase) domain 1"/>
    <property type="match status" value="1"/>
</dbReference>
<accession>A0A812ZLF6</accession>
<dbReference type="GO" id="GO:0005524">
    <property type="term" value="F:ATP binding"/>
    <property type="evidence" value="ECO:0007669"/>
    <property type="project" value="UniProtKB-KW"/>
</dbReference>
<evidence type="ECO:0000256" key="7">
    <source>
        <dbReference type="ARBA" id="ARBA00047899"/>
    </source>
</evidence>
<dbReference type="OrthoDB" id="432647at2759"/>
<dbReference type="GO" id="GO:0035556">
    <property type="term" value="P:intracellular signal transduction"/>
    <property type="evidence" value="ECO:0007669"/>
    <property type="project" value="TreeGrafter"/>
</dbReference>
<evidence type="ECO:0000256" key="1">
    <source>
        <dbReference type="ARBA" id="ARBA00012513"/>
    </source>
</evidence>
<organism evidence="10 11">
    <name type="scientific">Symbiodinium necroappetens</name>
    <dbReference type="NCBI Taxonomy" id="1628268"/>
    <lineage>
        <taxon>Eukaryota</taxon>
        <taxon>Sar</taxon>
        <taxon>Alveolata</taxon>
        <taxon>Dinophyceae</taxon>
        <taxon>Suessiales</taxon>
        <taxon>Symbiodiniaceae</taxon>
        <taxon>Symbiodinium</taxon>
    </lineage>
</organism>
<evidence type="ECO:0000256" key="3">
    <source>
        <dbReference type="ARBA" id="ARBA00022679"/>
    </source>
</evidence>
<dbReference type="AlphaFoldDB" id="A0A812ZLF6"/>
<reference evidence="10" key="1">
    <citation type="submission" date="2021-02" db="EMBL/GenBank/DDBJ databases">
        <authorList>
            <person name="Dougan E. K."/>
            <person name="Rhodes N."/>
            <person name="Thang M."/>
            <person name="Chan C."/>
        </authorList>
    </citation>
    <scope>NUCLEOTIDE SEQUENCE</scope>
</reference>
<dbReference type="GO" id="GO:0004674">
    <property type="term" value="F:protein serine/threonine kinase activity"/>
    <property type="evidence" value="ECO:0007669"/>
    <property type="project" value="UniProtKB-KW"/>
</dbReference>
<keyword evidence="11" id="KW-1185">Reference proteome</keyword>
<comment type="catalytic activity">
    <reaction evidence="7">
        <text>L-threonyl-[protein] + ATP = O-phospho-L-threonyl-[protein] + ADP + H(+)</text>
        <dbReference type="Rhea" id="RHEA:46608"/>
        <dbReference type="Rhea" id="RHEA-COMP:11060"/>
        <dbReference type="Rhea" id="RHEA-COMP:11605"/>
        <dbReference type="ChEBI" id="CHEBI:15378"/>
        <dbReference type="ChEBI" id="CHEBI:30013"/>
        <dbReference type="ChEBI" id="CHEBI:30616"/>
        <dbReference type="ChEBI" id="CHEBI:61977"/>
        <dbReference type="ChEBI" id="CHEBI:456216"/>
        <dbReference type="EC" id="2.7.11.1"/>
    </reaction>
</comment>
<keyword evidence="5" id="KW-0418">Kinase</keyword>
<dbReference type="InterPro" id="IPR050236">
    <property type="entry name" value="Ser_Thr_kinase_AGC"/>
</dbReference>
<evidence type="ECO:0000313" key="11">
    <source>
        <dbReference type="Proteomes" id="UP000601435"/>
    </source>
</evidence>
<dbReference type="SUPFAM" id="SSF56112">
    <property type="entry name" value="Protein kinase-like (PK-like)"/>
    <property type="match status" value="1"/>
</dbReference>
<evidence type="ECO:0000256" key="5">
    <source>
        <dbReference type="ARBA" id="ARBA00022777"/>
    </source>
</evidence>
<evidence type="ECO:0000256" key="4">
    <source>
        <dbReference type="ARBA" id="ARBA00022741"/>
    </source>
</evidence>
<dbReference type="InterPro" id="IPR008271">
    <property type="entry name" value="Ser/Thr_kinase_AS"/>
</dbReference>
<dbReference type="Pfam" id="PF00069">
    <property type="entry name" value="Pkinase"/>
    <property type="match status" value="1"/>
</dbReference>
<evidence type="ECO:0000256" key="8">
    <source>
        <dbReference type="ARBA" id="ARBA00048679"/>
    </source>
</evidence>
<dbReference type="PANTHER" id="PTHR24356:SF163">
    <property type="entry name" value="3-PHOSPHOINOSITIDE-DEPENDENT PROTEIN KINASE 1-RELATED"/>
    <property type="match status" value="1"/>
</dbReference>
<dbReference type="Gene3D" id="3.30.200.20">
    <property type="entry name" value="Phosphorylase Kinase, domain 1"/>
    <property type="match status" value="1"/>
</dbReference>
<dbReference type="InterPro" id="IPR000719">
    <property type="entry name" value="Prot_kinase_dom"/>
</dbReference>
<evidence type="ECO:0000256" key="6">
    <source>
        <dbReference type="ARBA" id="ARBA00022840"/>
    </source>
</evidence>
<evidence type="ECO:0000259" key="9">
    <source>
        <dbReference type="PROSITE" id="PS50011"/>
    </source>
</evidence>
<dbReference type="PANTHER" id="PTHR24356">
    <property type="entry name" value="SERINE/THREONINE-PROTEIN KINASE"/>
    <property type="match status" value="1"/>
</dbReference>
<comment type="catalytic activity">
    <reaction evidence="8">
        <text>L-seryl-[protein] + ATP = O-phospho-L-seryl-[protein] + ADP + H(+)</text>
        <dbReference type="Rhea" id="RHEA:17989"/>
        <dbReference type="Rhea" id="RHEA-COMP:9863"/>
        <dbReference type="Rhea" id="RHEA-COMP:11604"/>
        <dbReference type="ChEBI" id="CHEBI:15378"/>
        <dbReference type="ChEBI" id="CHEBI:29999"/>
        <dbReference type="ChEBI" id="CHEBI:30616"/>
        <dbReference type="ChEBI" id="CHEBI:83421"/>
        <dbReference type="ChEBI" id="CHEBI:456216"/>
        <dbReference type="EC" id="2.7.11.1"/>
    </reaction>
</comment>
<dbReference type="EMBL" id="CAJNJA010048252">
    <property type="protein sequence ID" value="CAE7829857.1"/>
    <property type="molecule type" value="Genomic_DNA"/>
</dbReference>
<dbReference type="PROSITE" id="PS00108">
    <property type="entry name" value="PROTEIN_KINASE_ST"/>
    <property type="match status" value="1"/>
</dbReference>
<keyword evidence="4" id="KW-0547">Nucleotide-binding</keyword>
<evidence type="ECO:0000256" key="2">
    <source>
        <dbReference type="ARBA" id="ARBA00022527"/>
    </source>
</evidence>
<comment type="caution">
    <text evidence="10">The sequence shown here is derived from an EMBL/GenBank/DDBJ whole genome shotgun (WGS) entry which is preliminary data.</text>
</comment>
<sequence>MGVPSREFSVPAAAKTDVCEYAIKIVEKKFIQVQNRGNRVITERLMLAKMDHPKIVRLYFAFQDLWSLYFGLEPVLGGDLATQIERMGTCSWEFTRFYTAEIIDILSYLRQCRVAHRDLKPENLLLTSEGHLKLVDFDAAMQVPEPDEGEGDAAAGRPCGGEFPPAESFVGTALYVAPEVLLGTAKPQQAFGLDVWALGCIVYLMTVGRTPFHAESEYLVFQRVQTLDYACPPRVWKKARQFIEGLLQLAPQQRLGVCQEGVADLAAA</sequence>
<evidence type="ECO:0000313" key="10">
    <source>
        <dbReference type="EMBL" id="CAE7829857.1"/>
    </source>
</evidence>
<feature type="domain" description="Protein kinase" evidence="9">
    <location>
        <begin position="1"/>
        <end position="268"/>
    </location>
</feature>
<protein>
    <recommendedName>
        <fullName evidence="1">non-specific serine/threonine protein kinase</fullName>
        <ecNumber evidence="1">2.7.11.1</ecNumber>
    </recommendedName>
</protein>
<proteinExistence type="predicted"/>
<dbReference type="SMART" id="SM00220">
    <property type="entry name" value="S_TKc"/>
    <property type="match status" value="1"/>
</dbReference>
<dbReference type="EC" id="2.7.11.1" evidence="1"/>
<keyword evidence="6" id="KW-0067">ATP-binding</keyword>
<dbReference type="InterPro" id="IPR011009">
    <property type="entry name" value="Kinase-like_dom_sf"/>
</dbReference>
<dbReference type="PROSITE" id="PS50011">
    <property type="entry name" value="PROTEIN_KINASE_DOM"/>
    <property type="match status" value="1"/>
</dbReference>
<dbReference type="Proteomes" id="UP000601435">
    <property type="component" value="Unassembled WGS sequence"/>
</dbReference>